<dbReference type="Proteomes" id="UP000680714">
    <property type="component" value="Unassembled WGS sequence"/>
</dbReference>
<dbReference type="PANTHER" id="PTHR33988">
    <property type="entry name" value="ENDORIBONUCLEASE MAZF-RELATED"/>
    <property type="match status" value="1"/>
</dbReference>
<sequence>MRRGDVVVVAAAGDYGKPRPAVIVQTDAFPMGHASVVICQMTSELVEAPDFRVTIEPGPGNGLRERSQIMVDKPVAVRRERIGQVIGKLTTDEVVKLDAAVAFVMGLAD</sequence>
<keyword evidence="2" id="KW-1185">Reference proteome</keyword>
<gene>
    <name evidence="1" type="ORF">KEC16_18845</name>
</gene>
<dbReference type="Gene3D" id="2.30.30.110">
    <property type="match status" value="1"/>
</dbReference>
<dbReference type="InterPro" id="IPR003477">
    <property type="entry name" value="PemK-like"/>
</dbReference>
<evidence type="ECO:0000313" key="1">
    <source>
        <dbReference type="EMBL" id="MBR9973789.1"/>
    </source>
</evidence>
<evidence type="ECO:0000313" key="2">
    <source>
        <dbReference type="Proteomes" id="UP000680714"/>
    </source>
</evidence>
<dbReference type="SUPFAM" id="SSF50118">
    <property type="entry name" value="Cell growth inhibitor/plasmid maintenance toxic component"/>
    <property type="match status" value="1"/>
</dbReference>
<dbReference type="Pfam" id="PF02452">
    <property type="entry name" value="PemK_toxin"/>
    <property type="match status" value="1"/>
</dbReference>
<dbReference type="InterPro" id="IPR011067">
    <property type="entry name" value="Plasmid_toxin/cell-grow_inhib"/>
</dbReference>
<dbReference type="PANTHER" id="PTHR33988:SF2">
    <property type="entry name" value="ENDORIBONUCLEASE MAZF"/>
    <property type="match status" value="1"/>
</dbReference>
<comment type="caution">
    <text evidence="1">The sequence shown here is derived from an EMBL/GenBank/DDBJ whole genome shotgun (WGS) entry which is preliminary data.</text>
</comment>
<name>A0ABS5IHG8_9PROT</name>
<organism evidence="1 2">
    <name type="scientific">Magnetospirillum sulfuroxidans</name>
    <dbReference type="NCBI Taxonomy" id="611300"/>
    <lineage>
        <taxon>Bacteria</taxon>
        <taxon>Pseudomonadati</taxon>
        <taxon>Pseudomonadota</taxon>
        <taxon>Alphaproteobacteria</taxon>
        <taxon>Rhodospirillales</taxon>
        <taxon>Rhodospirillaceae</taxon>
        <taxon>Magnetospirillum</taxon>
    </lineage>
</organism>
<dbReference type="EMBL" id="JAGTUF010000032">
    <property type="protein sequence ID" value="MBR9973789.1"/>
    <property type="molecule type" value="Genomic_DNA"/>
</dbReference>
<proteinExistence type="predicted"/>
<protein>
    <submittedName>
        <fullName evidence="1">Type II toxin-antitoxin system PemK/MazF family toxin</fullName>
    </submittedName>
</protein>
<reference evidence="1 2" key="1">
    <citation type="submission" date="2021-04" db="EMBL/GenBank/DDBJ databases">
        <title>Magnetospirillum sulfuroxidans sp. nov., a facultative chemolithoautotrophic sulfur-oxidizing alphaproteobacterium isolated from freshwater sediment and proposals for Paramagetospirillum gen. nov., and Magnetospirillaceae fam. nov.</title>
        <authorList>
            <person name="Koziaeva V."/>
            <person name="Geelhoed J.S."/>
            <person name="Sorokin D.Y."/>
            <person name="Grouzdev D.S."/>
        </authorList>
    </citation>
    <scope>NUCLEOTIDE SEQUENCE [LARGE SCALE GENOMIC DNA]</scope>
    <source>
        <strain evidence="1 2">J10</strain>
    </source>
</reference>
<dbReference type="RefSeq" id="WP_211551851.1">
    <property type="nucleotide sequence ID" value="NZ_JAGTUF010000032.1"/>
</dbReference>
<accession>A0ABS5IHG8</accession>